<evidence type="ECO:0000313" key="1">
    <source>
        <dbReference type="EMBL" id="KAK6168647.1"/>
    </source>
</evidence>
<evidence type="ECO:0000313" key="2">
    <source>
        <dbReference type="Proteomes" id="UP001347796"/>
    </source>
</evidence>
<dbReference type="InterPro" id="IPR012337">
    <property type="entry name" value="RNaseH-like_sf"/>
</dbReference>
<protein>
    <recommendedName>
        <fullName evidence="3">DUF4371 domain-containing protein</fullName>
    </recommendedName>
</protein>
<dbReference type="SUPFAM" id="SSF53098">
    <property type="entry name" value="Ribonuclease H-like"/>
    <property type="match status" value="1"/>
</dbReference>
<gene>
    <name evidence="1" type="ORF">SNE40_019839</name>
</gene>
<evidence type="ECO:0008006" key="3">
    <source>
        <dbReference type="Google" id="ProtNLM"/>
    </source>
</evidence>
<proteinExistence type="predicted"/>
<sequence>MMVRESKSLWEKQYAWLTEVEGNMYCKICRKKIIPKLYSIARHEKTDEHCGKIKNKQTMRPLNVSSTPRRPGIDKSVKCAEIQMAVSMACHCSISAIDHIGEIVGKYGQGSTLQKMQLHKTKCSKVITEVVAVSLKEELKRNVQNKHFCVLIDESTDIGSIKSLCVCIRYFNDVEKNIVTAFVGLVDVVEATGQALFDALRLELETVGLDLSNCVGFASDGASAMVGQHNSVWSRIRTVSPNCILMKCDVCHSLALCVEHAFEKMPSNLGFILKEIPKWFSKSIIKKEAYKALVQVMDLNREHVRDLPFQKISATRWLVRGKVIYNILVKPHRIHVFTHRSGLVSIYTVQY</sequence>
<dbReference type="Proteomes" id="UP001347796">
    <property type="component" value="Unassembled WGS sequence"/>
</dbReference>
<name>A0AAN8IZ22_PATCE</name>
<keyword evidence="2" id="KW-1185">Reference proteome</keyword>
<dbReference type="PANTHER" id="PTHR37162:SF1">
    <property type="entry name" value="BED-TYPE DOMAIN-CONTAINING PROTEIN"/>
    <property type="match status" value="1"/>
</dbReference>
<reference evidence="1 2" key="1">
    <citation type="submission" date="2024-01" db="EMBL/GenBank/DDBJ databases">
        <title>The genome of the rayed Mediterranean limpet Patella caerulea (Linnaeus, 1758).</title>
        <authorList>
            <person name="Anh-Thu Weber A."/>
            <person name="Halstead-Nussloch G."/>
        </authorList>
    </citation>
    <scope>NUCLEOTIDE SEQUENCE [LARGE SCALE GENOMIC DNA]</scope>
    <source>
        <strain evidence="1">AATW-2023a</strain>
        <tissue evidence="1">Whole specimen</tissue>
    </source>
</reference>
<organism evidence="1 2">
    <name type="scientific">Patella caerulea</name>
    <name type="common">Rayed Mediterranean limpet</name>
    <dbReference type="NCBI Taxonomy" id="87958"/>
    <lineage>
        <taxon>Eukaryota</taxon>
        <taxon>Metazoa</taxon>
        <taxon>Spiralia</taxon>
        <taxon>Lophotrochozoa</taxon>
        <taxon>Mollusca</taxon>
        <taxon>Gastropoda</taxon>
        <taxon>Patellogastropoda</taxon>
        <taxon>Patelloidea</taxon>
        <taxon>Patellidae</taxon>
        <taxon>Patella</taxon>
    </lineage>
</organism>
<dbReference type="PANTHER" id="PTHR37162">
    <property type="entry name" value="HAT FAMILY DIMERISATION DOMAINCONTAINING PROTEIN-RELATED"/>
    <property type="match status" value="1"/>
</dbReference>
<dbReference type="EMBL" id="JAZGQO010000015">
    <property type="protein sequence ID" value="KAK6168647.1"/>
    <property type="molecule type" value="Genomic_DNA"/>
</dbReference>
<accession>A0AAN8IZ22</accession>
<comment type="caution">
    <text evidence="1">The sequence shown here is derived from an EMBL/GenBank/DDBJ whole genome shotgun (WGS) entry which is preliminary data.</text>
</comment>
<dbReference type="AlphaFoldDB" id="A0AAN8IZ22"/>